<dbReference type="AlphaFoldDB" id="A0A668UUP4"/>
<dbReference type="GO" id="GO:0005737">
    <property type="term" value="C:cytoplasm"/>
    <property type="evidence" value="ECO:0007669"/>
    <property type="project" value="TreeGrafter"/>
</dbReference>
<dbReference type="InterPro" id="IPR000719">
    <property type="entry name" value="Prot_kinase_dom"/>
</dbReference>
<dbReference type="GO" id="GO:0005634">
    <property type="term" value="C:nucleus"/>
    <property type="evidence" value="ECO:0007669"/>
    <property type="project" value="TreeGrafter"/>
</dbReference>
<keyword evidence="3" id="KW-0418">Kinase</keyword>
<keyword evidence="2" id="KW-0547">Nucleotide-binding</keyword>
<keyword evidence="4" id="KW-0067">ATP-binding</keyword>
<dbReference type="Ensembl" id="ENSOABT00000042753.2">
    <property type="protein sequence ID" value="ENSOABP00000041633.1"/>
    <property type="gene ID" value="ENSOABG00000014546.2"/>
</dbReference>
<comment type="similarity">
    <text evidence="5">Belongs to the protein kinase superfamily. Ser/Thr protein kinase family. GCN2 subfamily.</text>
</comment>
<dbReference type="OMA" id="KISTYHE"/>
<keyword evidence="1" id="KW-0808">Transferase</keyword>
<dbReference type="GO" id="GO:0004694">
    <property type="term" value="F:eukaryotic translation initiation factor 2alpha kinase activity"/>
    <property type="evidence" value="ECO:0007669"/>
    <property type="project" value="TreeGrafter"/>
</dbReference>
<evidence type="ECO:0000256" key="4">
    <source>
        <dbReference type="ARBA" id="ARBA00022840"/>
    </source>
</evidence>
<evidence type="ECO:0000259" key="6">
    <source>
        <dbReference type="PROSITE" id="PS50011"/>
    </source>
</evidence>
<dbReference type="SMART" id="SM00220">
    <property type="entry name" value="S_TKc"/>
    <property type="match status" value="1"/>
</dbReference>
<evidence type="ECO:0000313" key="7">
    <source>
        <dbReference type="Ensembl" id="ENSOABP00000041633.1"/>
    </source>
</evidence>
<protein>
    <recommendedName>
        <fullName evidence="6">Protein kinase domain-containing protein</fullName>
    </recommendedName>
</protein>
<evidence type="ECO:0000256" key="5">
    <source>
        <dbReference type="ARBA" id="ARBA00037982"/>
    </source>
</evidence>
<dbReference type="SUPFAM" id="SSF56112">
    <property type="entry name" value="Protein kinase-like (PK-like)"/>
    <property type="match status" value="1"/>
</dbReference>
<accession>A0A668UUP4</accession>
<dbReference type="PANTHER" id="PTHR11042">
    <property type="entry name" value="EUKARYOTIC TRANSLATION INITIATION FACTOR 2-ALPHA KINASE EIF2-ALPHA KINASE -RELATED"/>
    <property type="match status" value="1"/>
</dbReference>
<reference evidence="7" key="2">
    <citation type="submission" date="2025-09" db="UniProtKB">
        <authorList>
            <consortium name="Ensembl"/>
        </authorList>
    </citation>
    <scope>IDENTIFICATION</scope>
</reference>
<dbReference type="Gene3D" id="3.30.200.20">
    <property type="entry name" value="Phosphorylase Kinase, domain 1"/>
    <property type="match status" value="1"/>
</dbReference>
<evidence type="ECO:0000313" key="8">
    <source>
        <dbReference type="Proteomes" id="UP000472276"/>
    </source>
</evidence>
<name>A0A668UUP4_OREAU</name>
<dbReference type="GO" id="GO:0005524">
    <property type="term" value="F:ATP binding"/>
    <property type="evidence" value="ECO:0007669"/>
    <property type="project" value="UniProtKB-KW"/>
</dbReference>
<organism evidence="7 8">
    <name type="scientific">Oreochromis aureus</name>
    <name type="common">Israeli tilapia</name>
    <name type="synonym">Chromis aureus</name>
    <dbReference type="NCBI Taxonomy" id="47969"/>
    <lineage>
        <taxon>Eukaryota</taxon>
        <taxon>Metazoa</taxon>
        <taxon>Chordata</taxon>
        <taxon>Craniata</taxon>
        <taxon>Vertebrata</taxon>
        <taxon>Euteleostomi</taxon>
        <taxon>Actinopterygii</taxon>
        <taxon>Neopterygii</taxon>
        <taxon>Teleostei</taxon>
        <taxon>Neoteleostei</taxon>
        <taxon>Acanthomorphata</taxon>
        <taxon>Ovalentaria</taxon>
        <taxon>Cichlomorphae</taxon>
        <taxon>Cichliformes</taxon>
        <taxon>Cichlidae</taxon>
        <taxon>African cichlids</taxon>
        <taxon>Pseudocrenilabrinae</taxon>
        <taxon>Oreochromini</taxon>
        <taxon>Oreochromis</taxon>
    </lineage>
</organism>
<proteinExistence type="inferred from homology"/>
<reference evidence="7" key="1">
    <citation type="submission" date="2025-08" db="UniProtKB">
        <authorList>
            <consortium name="Ensembl"/>
        </authorList>
    </citation>
    <scope>IDENTIFICATION</scope>
</reference>
<dbReference type="InterPro" id="IPR008271">
    <property type="entry name" value="Ser/Thr_kinase_AS"/>
</dbReference>
<evidence type="ECO:0000256" key="2">
    <source>
        <dbReference type="ARBA" id="ARBA00022741"/>
    </source>
</evidence>
<dbReference type="Proteomes" id="UP000472276">
    <property type="component" value="Unassembled WGS sequence"/>
</dbReference>
<evidence type="ECO:0000256" key="3">
    <source>
        <dbReference type="ARBA" id="ARBA00022777"/>
    </source>
</evidence>
<dbReference type="Gene3D" id="1.10.510.10">
    <property type="entry name" value="Transferase(Phosphotransferase) domain 1"/>
    <property type="match status" value="1"/>
</dbReference>
<evidence type="ECO:0000256" key="1">
    <source>
        <dbReference type="ARBA" id="ARBA00022679"/>
    </source>
</evidence>
<dbReference type="InterPro" id="IPR011009">
    <property type="entry name" value="Kinase-like_dom_sf"/>
</dbReference>
<sequence>KAYMKPKICEHLFRHFDYVEKLGKGAFGRVLKVKDKLVERYYCSVILHAFTAKALREAKALSDLDHPNIVRYFSCWMGDSGYQSDSTDNSSCTSQSSTGSPKKCLYIQMELCDTKTLLDWIEDWYTKKSNSKRREESLNIAQQMVSGIKYIHSKKLIHRDLKPANILFGQDAKVKIGDFGLVTAENDDDDKSPMKRTESIGTKSYMAPEQVRTNYGRKVDIFALGLIYFELLWKFSTRYEKYKVGC</sequence>
<dbReference type="Pfam" id="PF00069">
    <property type="entry name" value="Pkinase"/>
    <property type="match status" value="1"/>
</dbReference>
<dbReference type="PROSITE" id="PS50011">
    <property type="entry name" value="PROTEIN_KINASE_DOM"/>
    <property type="match status" value="1"/>
</dbReference>
<keyword evidence="8" id="KW-1185">Reference proteome</keyword>
<dbReference type="InterPro" id="IPR050339">
    <property type="entry name" value="CC_SR_Kinase"/>
</dbReference>
<dbReference type="PANTHER" id="PTHR11042:SF91">
    <property type="entry name" value="EUKARYOTIC TRANSLATION INITIATION FACTOR 2-ALPHA KINASE"/>
    <property type="match status" value="1"/>
</dbReference>
<dbReference type="PROSITE" id="PS00108">
    <property type="entry name" value="PROTEIN_KINASE_ST"/>
    <property type="match status" value="1"/>
</dbReference>
<feature type="domain" description="Protein kinase" evidence="6">
    <location>
        <begin position="16"/>
        <end position="246"/>
    </location>
</feature>